<reference evidence="2" key="1">
    <citation type="journal article" date="2020" name="Stud. Mycol.">
        <title>101 Dothideomycetes genomes: a test case for predicting lifestyles and emergence of pathogens.</title>
        <authorList>
            <person name="Haridas S."/>
            <person name="Albert R."/>
            <person name="Binder M."/>
            <person name="Bloem J."/>
            <person name="Labutti K."/>
            <person name="Salamov A."/>
            <person name="Andreopoulos B."/>
            <person name="Baker S."/>
            <person name="Barry K."/>
            <person name="Bills G."/>
            <person name="Bluhm B."/>
            <person name="Cannon C."/>
            <person name="Castanera R."/>
            <person name="Culley D."/>
            <person name="Daum C."/>
            <person name="Ezra D."/>
            <person name="Gonzalez J."/>
            <person name="Henrissat B."/>
            <person name="Kuo A."/>
            <person name="Liang C."/>
            <person name="Lipzen A."/>
            <person name="Lutzoni F."/>
            <person name="Magnuson J."/>
            <person name="Mondo S."/>
            <person name="Nolan M."/>
            <person name="Ohm R."/>
            <person name="Pangilinan J."/>
            <person name="Park H.-J."/>
            <person name="Ramirez L."/>
            <person name="Alfaro M."/>
            <person name="Sun H."/>
            <person name="Tritt A."/>
            <person name="Yoshinaga Y."/>
            <person name="Zwiers L.-H."/>
            <person name="Turgeon B."/>
            <person name="Goodwin S."/>
            <person name="Spatafora J."/>
            <person name="Crous P."/>
            <person name="Grigoriev I."/>
        </authorList>
    </citation>
    <scope>NUCLEOTIDE SEQUENCE</scope>
    <source>
        <strain evidence="2">CBS 207.26</strain>
    </source>
</reference>
<keyword evidence="1" id="KW-0732">Signal</keyword>
<protein>
    <submittedName>
        <fullName evidence="2">Uncharacterized protein</fullName>
    </submittedName>
</protein>
<proteinExistence type="predicted"/>
<evidence type="ECO:0000256" key="1">
    <source>
        <dbReference type="SAM" id="SignalP"/>
    </source>
</evidence>
<organism evidence="2 3">
    <name type="scientific">Zopfia rhizophila CBS 207.26</name>
    <dbReference type="NCBI Taxonomy" id="1314779"/>
    <lineage>
        <taxon>Eukaryota</taxon>
        <taxon>Fungi</taxon>
        <taxon>Dikarya</taxon>
        <taxon>Ascomycota</taxon>
        <taxon>Pezizomycotina</taxon>
        <taxon>Dothideomycetes</taxon>
        <taxon>Dothideomycetes incertae sedis</taxon>
        <taxon>Zopfiaceae</taxon>
        <taxon>Zopfia</taxon>
    </lineage>
</organism>
<dbReference type="EMBL" id="ML994621">
    <property type="protein sequence ID" value="KAF2189148.1"/>
    <property type="molecule type" value="Genomic_DNA"/>
</dbReference>
<evidence type="ECO:0000313" key="2">
    <source>
        <dbReference type="EMBL" id="KAF2189148.1"/>
    </source>
</evidence>
<keyword evidence="3" id="KW-1185">Reference proteome</keyword>
<evidence type="ECO:0000313" key="3">
    <source>
        <dbReference type="Proteomes" id="UP000800200"/>
    </source>
</evidence>
<gene>
    <name evidence="2" type="ORF">K469DRAFT_701730</name>
</gene>
<accession>A0A6A6EET6</accession>
<sequence>MSILSLVGCKFAFQSLTAASQPYRATQGCAIDRTPPLVLDSLLTKPRIWQDTTESAYNTLALSRF</sequence>
<dbReference type="AlphaFoldDB" id="A0A6A6EET6"/>
<feature type="chain" id="PRO_5025557286" evidence="1">
    <location>
        <begin position="20"/>
        <end position="65"/>
    </location>
</feature>
<name>A0A6A6EET6_9PEZI</name>
<dbReference type="Proteomes" id="UP000800200">
    <property type="component" value="Unassembled WGS sequence"/>
</dbReference>
<feature type="signal peptide" evidence="1">
    <location>
        <begin position="1"/>
        <end position="19"/>
    </location>
</feature>